<feature type="domain" description="Plastid lipid-associated protein/fibrillin conserved" evidence="5">
    <location>
        <begin position="878"/>
        <end position="1059"/>
    </location>
</feature>
<evidence type="ECO:0000256" key="3">
    <source>
        <dbReference type="ARBA" id="ARBA00022946"/>
    </source>
</evidence>
<evidence type="ECO:0000313" key="7">
    <source>
        <dbReference type="Proteomes" id="UP000652761"/>
    </source>
</evidence>
<keyword evidence="3" id="KW-0809">Transit peptide</keyword>
<keyword evidence="7" id="KW-1185">Reference proteome</keyword>
<dbReference type="AlphaFoldDB" id="A0A843WXQ2"/>
<gene>
    <name evidence="6" type="ORF">Taro_042112</name>
</gene>
<dbReference type="GO" id="GO:0009536">
    <property type="term" value="C:plastid"/>
    <property type="evidence" value="ECO:0007669"/>
    <property type="project" value="UniProtKB-SubCell"/>
</dbReference>
<evidence type="ECO:0000256" key="1">
    <source>
        <dbReference type="ARBA" id="ARBA00004474"/>
    </source>
</evidence>
<name>A0A843WXQ2_COLES</name>
<feature type="region of interest" description="Disordered" evidence="4">
    <location>
        <begin position="798"/>
        <end position="862"/>
    </location>
</feature>
<dbReference type="EMBL" id="NMUH01004327">
    <property type="protein sequence ID" value="MQM09245.1"/>
    <property type="molecule type" value="Genomic_DNA"/>
</dbReference>
<evidence type="ECO:0000256" key="2">
    <source>
        <dbReference type="ARBA" id="ARBA00022640"/>
    </source>
</evidence>
<dbReference type="OrthoDB" id="273823at2759"/>
<dbReference type="PANTHER" id="PTHR31906">
    <property type="entry name" value="PLASTID-LIPID-ASSOCIATED PROTEIN 4, CHLOROPLASTIC-RELATED"/>
    <property type="match status" value="1"/>
</dbReference>
<reference evidence="6" key="1">
    <citation type="submission" date="2017-07" db="EMBL/GenBank/DDBJ databases">
        <title>Taro Niue Genome Assembly and Annotation.</title>
        <authorList>
            <person name="Atibalentja N."/>
            <person name="Keating K."/>
            <person name="Fields C.J."/>
        </authorList>
    </citation>
    <scope>NUCLEOTIDE SEQUENCE</scope>
    <source>
        <strain evidence="6">Niue_2</strain>
        <tissue evidence="6">Leaf</tissue>
    </source>
</reference>
<dbReference type="InterPro" id="IPR006843">
    <property type="entry name" value="PAP/fibrillin_dom"/>
</dbReference>
<dbReference type="FunFam" id="2.120.10.30:FF:000108">
    <property type="entry name" value="NHL domain-containing protein"/>
    <property type="match status" value="1"/>
</dbReference>
<dbReference type="Pfam" id="PF04755">
    <property type="entry name" value="PAP_fibrillin"/>
    <property type="match status" value="1"/>
</dbReference>
<evidence type="ECO:0000256" key="4">
    <source>
        <dbReference type="SAM" id="MobiDB-lite"/>
    </source>
</evidence>
<proteinExistence type="predicted"/>
<protein>
    <recommendedName>
        <fullName evidence="5">Plastid lipid-associated protein/fibrillin conserved domain-containing protein</fullName>
    </recommendedName>
</protein>
<dbReference type="InterPro" id="IPR011042">
    <property type="entry name" value="6-blade_b-propeller_TolB-like"/>
</dbReference>
<evidence type="ECO:0000259" key="5">
    <source>
        <dbReference type="Pfam" id="PF04755"/>
    </source>
</evidence>
<sequence length="1068" mass="118473">MRRYKAALRLRSAGIAAELRLLRGPTGSVLPAQRRGGARVLCIWLPTGGALTAAPSTCSSLLDSHARAVRRRCNDIRLPRTVSVQKGISSVLSKQTMFGSSSISSGLLWKSKHSSLGQKYHTCRFSTKSDVSDDLIIDEDLLHFIRSAFDMHEDIHYFKYLVSSLAVQFVLLLLEMSNVPCYLLLKDFTSSLIHREWDVDLEVIVKDLEEFDLSWGGDAATVKESSNNKANHAEGIEEPCDCSPLRNLLLYYPSCISADDCGNHIFLSDTNHHRIIVTDGDGEIIDCIGSSPGFEDGEFDSAKLLRPTGSVYDDGEDCLYFVDSENHAIRRAHMGRRVLETLYPVHDKKSSGIWSWILDKFSVGRKFRTESRELEEDSLSHPWHLMKSGEDDLLVINRSFETLWVMSMASGEVKEVCKGFPNIMEIHGQIIMERASLLEEISTHVLWESTVSNFSPQKLPYAGFMSSISNLHNNIIFCDPMRQRVFKCQRGSTDLTSIQFTNIGLLGMPYWMACPLENVLFRCDIRVNVQIPEYAALAAPLHKDCIWRQARGAAAEVSSPEVAASVGVAQRWFDELDNLAFSQPHTDSSMKEEDKHPVVLDANIVHIDCAVNLSPGTSEVVISAVLYLKLHKTGDSLGNQVRENMKRLLDLQEKLQDDACIELLESSGDVRDIVFMKPLHLRIRLDCGDHPAARTSKEVIPTDSILDVARPLLSDEWSFVLTATGNCDGGPSQDVRLWLLLTGYTSSSSSFFLLAPHLSLCSSSCVIPVFAVPQQQQQQQQLRARCRRGNMSAAARFLHLPPPSGQGLRSTHGNPTTSSPPGFTGFWARRRPSSSPRYAPPPAPAMRARSGGDGADAEGTAVAAASGGGADYRTAGEVKAALLQSLQGIDRGIFGVQSQRRSEIEGLVRSLESRNPTSDPTDHLDQVDGCWKLLYSTITILGSKRTKLGLRDFVSLGEFFQNIDVAQGKAINEIKFNVRGFKMLSGQLTIVASFTIASKSRVDIKFESSDISPEQLMNLFQRNHDLLLAIFNPEGWLEITYVDESIRIGRDDKGNIFILERTSEEKGS</sequence>
<dbReference type="InterPro" id="IPR039633">
    <property type="entry name" value="PAP"/>
</dbReference>
<feature type="compositionally biased region" description="Polar residues" evidence="4">
    <location>
        <begin position="807"/>
        <end position="821"/>
    </location>
</feature>
<dbReference type="SUPFAM" id="SSF63825">
    <property type="entry name" value="YWTD domain"/>
    <property type="match status" value="1"/>
</dbReference>
<keyword evidence="2" id="KW-0934">Plastid</keyword>
<dbReference type="Proteomes" id="UP000652761">
    <property type="component" value="Unassembled WGS sequence"/>
</dbReference>
<organism evidence="6 7">
    <name type="scientific">Colocasia esculenta</name>
    <name type="common">Wild taro</name>
    <name type="synonym">Arum esculentum</name>
    <dbReference type="NCBI Taxonomy" id="4460"/>
    <lineage>
        <taxon>Eukaryota</taxon>
        <taxon>Viridiplantae</taxon>
        <taxon>Streptophyta</taxon>
        <taxon>Embryophyta</taxon>
        <taxon>Tracheophyta</taxon>
        <taxon>Spermatophyta</taxon>
        <taxon>Magnoliopsida</taxon>
        <taxon>Liliopsida</taxon>
        <taxon>Araceae</taxon>
        <taxon>Aroideae</taxon>
        <taxon>Colocasieae</taxon>
        <taxon>Colocasia</taxon>
    </lineage>
</organism>
<accession>A0A843WXQ2</accession>
<comment type="caution">
    <text evidence="6">The sequence shown here is derived from an EMBL/GenBank/DDBJ whole genome shotgun (WGS) entry which is preliminary data.</text>
</comment>
<dbReference type="Gene3D" id="2.120.10.30">
    <property type="entry name" value="TolB, C-terminal domain"/>
    <property type="match status" value="1"/>
</dbReference>
<comment type="subcellular location">
    <subcellularLocation>
        <location evidence="1">Plastid</location>
    </subcellularLocation>
</comment>
<evidence type="ECO:0000313" key="6">
    <source>
        <dbReference type="EMBL" id="MQM09245.1"/>
    </source>
</evidence>